<dbReference type="Proteomes" id="UP000070133">
    <property type="component" value="Unassembled WGS sequence"/>
</dbReference>
<dbReference type="EMBL" id="LFZN01000011">
    <property type="protein sequence ID" value="KXT05607.1"/>
    <property type="molecule type" value="Genomic_DNA"/>
</dbReference>
<dbReference type="GO" id="GO:0004497">
    <property type="term" value="F:monooxygenase activity"/>
    <property type="evidence" value="ECO:0007669"/>
    <property type="project" value="InterPro"/>
</dbReference>
<feature type="transmembrane region" description="Helical" evidence="6">
    <location>
        <begin position="12"/>
        <end position="30"/>
    </location>
</feature>
<comment type="similarity">
    <text evidence="1">Belongs to the cytochrome P450 family.</text>
</comment>
<dbReference type="InterPro" id="IPR001128">
    <property type="entry name" value="Cyt_P450"/>
</dbReference>
<dbReference type="InterPro" id="IPR036396">
    <property type="entry name" value="Cyt_P450_sf"/>
</dbReference>
<comment type="caution">
    <text evidence="7">The sequence shown here is derived from an EMBL/GenBank/DDBJ whole genome shotgun (WGS) entry which is preliminary data.</text>
</comment>
<keyword evidence="5" id="KW-0349">Heme</keyword>
<dbReference type="GO" id="GO:0005506">
    <property type="term" value="F:iron ion binding"/>
    <property type="evidence" value="ECO:0007669"/>
    <property type="project" value="InterPro"/>
</dbReference>
<dbReference type="InterPro" id="IPR002401">
    <property type="entry name" value="Cyt_P450_E_grp-I"/>
</dbReference>
<evidence type="ECO:0000256" key="6">
    <source>
        <dbReference type="SAM" id="Phobius"/>
    </source>
</evidence>
<accession>A0A139HT65</accession>
<evidence type="ECO:0008006" key="9">
    <source>
        <dbReference type="Google" id="ProtNLM"/>
    </source>
</evidence>
<dbReference type="GO" id="GO:0016705">
    <property type="term" value="F:oxidoreductase activity, acting on paired donors, with incorporation or reduction of molecular oxygen"/>
    <property type="evidence" value="ECO:0007669"/>
    <property type="project" value="InterPro"/>
</dbReference>
<evidence type="ECO:0000313" key="7">
    <source>
        <dbReference type="EMBL" id="KXT05607.1"/>
    </source>
</evidence>
<evidence type="ECO:0000256" key="1">
    <source>
        <dbReference type="ARBA" id="ARBA00010617"/>
    </source>
</evidence>
<organism evidence="7 8">
    <name type="scientific">Pseudocercospora eumusae</name>
    <dbReference type="NCBI Taxonomy" id="321146"/>
    <lineage>
        <taxon>Eukaryota</taxon>
        <taxon>Fungi</taxon>
        <taxon>Dikarya</taxon>
        <taxon>Ascomycota</taxon>
        <taxon>Pezizomycotina</taxon>
        <taxon>Dothideomycetes</taxon>
        <taxon>Dothideomycetidae</taxon>
        <taxon>Mycosphaerellales</taxon>
        <taxon>Mycosphaerellaceae</taxon>
        <taxon>Pseudocercospora</taxon>
    </lineage>
</organism>
<dbReference type="Pfam" id="PF00067">
    <property type="entry name" value="p450"/>
    <property type="match status" value="1"/>
</dbReference>
<sequence length="508" mass="56896">MSSLLNALEHSTYALAAYVLGVTLLSYLLYEAFATNFPKIKGLPEVPNGLPFIGHLAALGGRRKMNDSTVYAEWARQLNTDIFQCRLGNQRTVVVNSWAAMKDIWVGQSNSLSDRPDQPEFVEKLGVDITGTSLTPQIRKCRMAGMRALGKPNWPKYYHLVEPTSVALIRDMYNKGQNGKVPMDVYYHLRHLVFDLALSLTYGARFGEVNDAFMTRFLWSINAISAVRNSTKTFRHYVPILRWIPQSTTETITAEKVRAQHTDILYSSFRKRVAAGETVDCIVNSLGEDKLSEEEIHGTCLSLLQAAPDTVASSVYQSVAWLSSPKGQSTQEAVYESILSAYSGDRTAAWNSAFREEKVPLLVSLYKETMRFFTVAPFAIPRQASKDIEYRGIRIPKGMAVILNSQAVSHDADHFGADAWQFNPQRYLHDDSPLPHSAFGAGSRICPAVGISNRLTYAILMRLILAFRFHEPMDGMGRKPDVHPINFSDSYQQVVGLSLSVPHFWLQS</sequence>
<dbReference type="Gene3D" id="1.10.630.10">
    <property type="entry name" value="Cytochrome P450"/>
    <property type="match status" value="1"/>
</dbReference>
<feature type="binding site" description="axial binding residue" evidence="5">
    <location>
        <position position="446"/>
    </location>
    <ligand>
        <name>heme</name>
        <dbReference type="ChEBI" id="CHEBI:30413"/>
    </ligand>
    <ligandPart>
        <name>Fe</name>
        <dbReference type="ChEBI" id="CHEBI:18248"/>
    </ligandPart>
</feature>
<reference evidence="7 8" key="1">
    <citation type="submission" date="2015-07" db="EMBL/GenBank/DDBJ databases">
        <title>Comparative genomics of the Sigatoka disease complex on banana suggests a link between parallel evolutionary changes in Pseudocercospora fijiensis and Pseudocercospora eumusae and increased virulence on the banana host.</title>
        <authorList>
            <person name="Chang T.-C."/>
            <person name="Salvucci A."/>
            <person name="Crous P.W."/>
            <person name="Stergiopoulos I."/>
        </authorList>
    </citation>
    <scope>NUCLEOTIDE SEQUENCE [LARGE SCALE GENOMIC DNA]</scope>
    <source>
        <strain evidence="7 8">CBS 114824</strain>
    </source>
</reference>
<evidence type="ECO:0000256" key="2">
    <source>
        <dbReference type="ARBA" id="ARBA00022723"/>
    </source>
</evidence>
<name>A0A139HT65_9PEZI</name>
<proteinExistence type="inferred from homology"/>
<evidence type="ECO:0000256" key="4">
    <source>
        <dbReference type="ARBA" id="ARBA00023004"/>
    </source>
</evidence>
<evidence type="ECO:0000256" key="5">
    <source>
        <dbReference type="PIRSR" id="PIRSR602401-1"/>
    </source>
</evidence>
<keyword evidence="6" id="KW-0812">Transmembrane</keyword>
<keyword evidence="6" id="KW-0472">Membrane</keyword>
<dbReference type="PANTHER" id="PTHR46300">
    <property type="entry name" value="P450, PUTATIVE (EUROFUNG)-RELATED-RELATED"/>
    <property type="match status" value="1"/>
</dbReference>
<dbReference type="OrthoDB" id="1055148at2759"/>
<gene>
    <name evidence="7" type="ORF">AC578_5613</name>
</gene>
<dbReference type="GO" id="GO:0020037">
    <property type="term" value="F:heme binding"/>
    <property type="evidence" value="ECO:0007669"/>
    <property type="project" value="InterPro"/>
</dbReference>
<dbReference type="InterPro" id="IPR050364">
    <property type="entry name" value="Cytochrome_P450_fung"/>
</dbReference>
<evidence type="ECO:0000313" key="8">
    <source>
        <dbReference type="Proteomes" id="UP000070133"/>
    </source>
</evidence>
<keyword evidence="4 5" id="KW-0408">Iron</keyword>
<comment type="cofactor">
    <cofactor evidence="5">
        <name>heme</name>
        <dbReference type="ChEBI" id="CHEBI:30413"/>
    </cofactor>
</comment>
<keyword evidence="2 5" id="KW-0479">Metal-binding</keyword>
<keyword evidence="3" id="KW-0560">Oxidoreductase</keyword>
<dbReference type="PANTHER" id="PTHR46300:SF9">
    <property type="entry name" value="P450, PUTATIVE-RELATED"/>
    <property type="match status" value="1"/>
</dbReference>
<dbReference type="SUPFAM" id="SSF48264">
    <property type="entry name" value="Cytochrome P450"/>
    <property type="match status" value="1"/>
</dbReference>
<protein>
    <recommendedName>
        <fullName evidence="9">Cytochrome P450</fullName>
    </recommendedName>
</protein>
<keyword evidence="6" id="KW-1133">Transmembrane helix</keyword>
<evidence type="ECO:0000256" key="3">
    <source>
        <dbReference type="ARBA" id="ARBA00023002"/>
    </source>
</evidence>
<dbReference type="STRING" id="321146.A0A139HT65"/>
<dbReference type="AlphaFoldDB" id="A0A139HT65"/>
<dbReference type="PRINTS" id="PR00463">
    <property type="entry name" value="EP450I"/>
</dbReference>
<keyword evidence="8" id="KW-1185">Reference proteome</keyword>